<dbReference type="Pfam" id="PF01503">
    <property type="entry name" value="PRA-PH"/>
    <property type="match status" value="1"/>
</dbReference>
<name>A7NS13_ROSCS</name>
<organism evidence="17 18">
    <name type="scientific">Roseiflexus castenholzii (strain DSM 13941 / HLO8)</name>
    <dbReference type="NCBI Taxonomy" id="383372"/>
    <lineage>
        <taxon>Bacteria</taxon>
        <taxon>Bacillati</taxon>
        <taxon>Chloroflexota</taxon>
        <taxon>Chloroflexia</taxon>
        <taxon>Chloroflexales</taxon>
        <taxon>Roseiflexineae</taxon>
        <taxon>Roseiflexaceae</taxon>
        <taxon>Roseiflexus</taxon>
    </lineage>
</organism>
<evidence type="ECO:0000256" key="5">
    <source>
        <dbReference type="ARBA" id="ARBA00005204"/>
    </source>
</evidence>
<dbReference type="GO" id="GO:0005737">
    <property type="term" value="C:cytoplasm"/>
    <property type="evidence" value="ECO:0007669"/>
    <property type="project" value="UniProtKB-SubCell"/>
</dbReference>
<dbReference type="InterPro" id="IPR021130">
    <property type="entry name" value="PRib-ATP_PPHydrolase-like"/>
</dbReference>
<comment type="catalytic activity">
    <reaction evidence="1 15">
        <text>1-(5-phospho-beta-D-ribosyl)-5'-AMP + H2O = 1-(5-phospho-beta-D-ribosyl)-5-[(5-phospho-beta-D-ribosylamino)methylideneamino]imidazole-4-carboxamide</text>
        <dbReference type="Rhea" id="RHEA:20049"/>
        <dbReference type="ChEBI" id="CHEBI:15377"/>
        <dbReference type="ChEBI" id="CHEBI:58435"/>
        <dbReference type="ChEBI" id="CHEBI:59457"/>
        <dbReference type="EC" id="3.5.4.19"/>
    </reaction>
</comment>
<accession>A7NS13</accession>
<dbReference type="EC" id="3.6.1.31" evidence="15"/>
<dbReference type="InterPro" id="IPR002496">
    <property type="entry name" value="PRib_AMP_CycHydrolase_dom"/>
</dbReference>
<sequence length="203" mass="22313">MRFDAAGLIPVVVQHARSGEVLMLGYMNEEALQQTLVSGMVTFWSRSRQTLWRKGETSGNVLRLVEIRQDCDGDALLAFVEPAGPTCHTGRVSCFHRTLDGDPVETRMPDSVILTDLANIVAQRASAPKEGSYTTKMLTGGVDRIGKKIGEEAAEVIIAAKNSAPAEIAWEVADLVYHLLVLLQNQGMTLEDVWTELRRRYGG</sequence>
<dbReference type="HAMAP" id="MF_01019">
    <property type="entry name" value="HisIE"/>
    <property type="match status" value="1"/>
</dbReference>
<dbReference type="FunFam" id="1.10.287.1080:FF:000002">
    <property type="entry name" value="Histidine biosynthesis bifunctional protein HisIE"/>
    <property type="match status" value="1"/>
</dbReference>
<evidence type="ECO:0000256" key="2">
    <source>
        <dbReference type="ARBA" id="ARBA00001460"/>
    </source>
</evidence>
<evidence type="ECO:0000313" key="17">
    <source>
        <dbReference type="EMBL" id="ABU60359.1"/>
    </source>
</evidence>
<dbReference type="SUPFAM" id="SSF101386">
    <property type="entry name" value="all-alpha NTP pyrophosphatases"/>
    <property type="match status" value="1"/>
</dbReference>
<comment type="catalytic activity">
    <reaction evidence="2 15">
        <text>1-(5-phospho-beta-D-ribosyl)-ATP + H2O = 1-(5-phospho-beta-D-ribosyl)-5'-AMP + diphosphate + H(+)</text>
        <dbReference type="Rhea" id="RHEA:22828"/>
        <dbReference type="ChEBI" id="CHEBI:15377"/>
        <dbReference type="ChEBI" id="CHEBI:15378"/>
        <dbReference type="ChEBI" id="CHEBI:33019"/>
        <dbReference type="ChEBI" id="CHEBI:59457"/>
        <dbReference type="ChEBI" id="CHEBI:73183"/>
        <dbReference type="EC" id="3.6.1.31"/>
    </reaction>
</comment>
<evidence type="ECO:0000256" key="3">
    <source>
        <dbReference type="ARBA" id="ARBA00004496"/>
    </source>
</evidence>
<protein>
    <recommendedName>
        <fullName evidence="15">Histidine biosynthesis bifunctional protein HisIE</fullName>
    </recommendedName>
    <domain>
        <recommendedName>
            <fullName evidence="15">Phosphoribosyl-AMP cyclohydrolase</fullName>
            <shortName evidence="15">PRA-CH</shortName>
            <ecNumber evidence="15">3.5.4.19</ecNumber>
        </recommendedName>
    </domain>
    <domain>
        <recommendedName>
            <fullName evidence="15">Phosphoribosyl-ATP pyrophosphatase</fullName>
            <shortName evidence="15">PRA-PH</shortName>
            <ecNumber evidence="15">3.6.1.31</ecNumber>
        </recommendedName>
    </domain>
</protein>
<evidence type="ECO:0000256" key="10">
    <source>
        <dbReference type="ARBA" id="ARBA00022741"/>
    </source>
</evidence>
<dbReference type="GO" id="GO:0004636">
    <property type="term" value="F:phosphoribosyl-ATP diphosphatase activity"/>
    <property type="evidence" value="ECO:0007669"/>
    <property type="project" value="UniProtKB-UniRule"/>
</dbReference>
<dbReference type="InterPro" id="IPR023019">
    <property type="entry name" value="His_synth_HisIE"/>
</dbReference>
<gene>
    <name evidence="15" type="primary">hisI</name>
    <name evidence="15" type="synonym">hisIE</name>
    <name evidence="17" type="ordered locus">Rcas_4335</name>
</gene>
<dbReference type="SUPFAM" id="SSF141734">
    <property type="entry name" value="HisI-like"/>
    <property type="match status" value="1"/>
</dbReference>
<keyword evidence="12 15" id="KW-0067">ATP-binding</keyword>
<dbReference type="InterPro" id="IPR008179">
    <property type="entry name" value="HisE"/>
</dbReference>
<dbReference type="Pfam" id="PF01502">
    <property type="entry name" value="PRA-CH"/>
    <property type="match status" value="1"/>
</dbReference>
<evidence type="ECO:0000256" key="6">
    <source>
        <dbReference type="ARBA" id="ARBA00007731"/>
    </source>
</evidence>
<dbReference type="InterPro" id="IPR038019">
    <property type="entry name" value="PRib_AMP_CycHydrolase_sf"/>
</dbReference>
<evidence type="ECO:0000313" key="18">
    <source>
        <dbReference type="Proteomes" id="UP000000263"/>
    </source>
</evidence>
<evidence type="ECO:0000256" key="15">
    <source>
        <dbReference type="HAMAP-Rule" id="MF_01019"/>
    </source>
</evidence>
<keyword evidence="11 15" id="KW-0378">Hydrolase</keyword>
<evidence type="ECO:0000256" key="8">
    <source>
        <dbReference type="ARBA" id="ARBA00022490"/>
    </source>
</evidence>
<dbReference type="EC" id="3.5.4.19" evidence="15"/>
<dbReference type="Proteomes" id="UP000000263">
    <property type="component" value="Chromosome"/>
</dbReference>
<dbReference type="eggNOG" id="COG0140">
    <property type="taxonomic scope" value="Bacteria"/>
</dbReference>
<comment type="similarity">
    <text evidence="7 15">In the N-terminal section; belongs to the PRA-CH family.</text>
</comment>
<dbReference type="NCBIfam" id="NF002747">
    <property type="entry name" value="PRK02759.1"/>
    <property type="match status" value="1"/>
</dbReference>
<dbReference type="PANTHER" id="PTHR42945">
    <property type="entry name" value="HISTIDINE BIOSYNTHESIS BIFUNCTIONAL PROTEIN"/>
    <property type="match status" value="1"/>
</dbReference>
<keyword evidence="18" id="KW-1185">Reference proteome</keyword>
<evidence type="ECO:0000256" key="4">
    <source>
        <dbReference type="ARBA" id="ARBA00005169"/>
    </source>
</evidence>
<dbReference type="HOGENOM" id="CLU_048577_3_1_0"/>
<dbReference type="GO" id="GO:0000105">
    <property type="term" value="P:L-histidine biosynthetic process"/>
    <property type="evidence" value="ECO:0007669"/>
    <property type="project" value="UniProtKB-UniRule"/>
</dbReference>
<keyword evidence="14 15" id="KW-0511">Multifunctional enzyme</keyword>
<dbReference type="STRING" id="383372.Rcas_4335"/>
<keyword evidence="8 15" id="KW-0963">Cytoplasm</keyword>
<proteinExistence type="inferred from homology"/>
<dbReference type="KEGG" id="rca:Rcas_4335"/>
<dbReference type="FunFam" id="3.10.20.810:FF:000001">
    <property type="entry name" value="Histidine biosynthesis bifunctional protein HisIE"/>
    <property type="match status" value="1"/>
</dbReference>
<dbReference type="UniPathway" id="UPA00031">
    <property type="reaction ID" value="UER00007"/>
</dbReference>
<evidence type="ECO:0000259" key="16">
    <source>
        <dbReference type="Pfam" id="PF01502"/>
    </source>
</evidence>
<evidence type="ECO:0000256" key="11">
    <source>
        <dbReference type="ARBA" id="ARBA00022801"/>
    </source>
</evidence>
<dbReference type="GO" id="GO:0005524">
    <property type="term" value="F:ATP binding"/>
    <property type="evidence" value="ECO:0007669"/>
    <property type="project" value="UniProtKB-KW"/>
</dbReference>
<feature type="region of interest" description="Phosphoribosyl-AMP cyclohydrolase" evidence="15">
    <location>
        <begin position="1"/>
        <end position="113"/>
    </location>
</feature>
<dbReference type="AlphaFoldDB" id="A7NS13"/>
<evidence type="ECO:0000256" key="14">
    <source>
        <dbReference type="ARBA" id="ARBA00023268"/>
    </source>
</evidence>
<evidence type="ECO:0000256" key="1">
    <source>
        <dbReference type="ARBA" id="ARBA00000024"/>
    </source>
</evidence>
<dbReference type="NCBIfam" id="TIGR03188">
    <property type="entry name" value="histidine_hisI"/>
    <property type="match status" value="1"/>
</dbReference>
<keyword evidence="10 15" id="KW-0547">Nucleotide-binding</keyword>
<comment type="pathway">
    <text evidence="4 15">Amino-acid biosynthesis; L-histidine biosynthesis; L-histidine from 5-phospho-alpha-D-ribose 1-diphosphate: step 3/9.</text>
</comment>
<dbReference type="Gene3D" id="3.10.20.810">
    <property type="entry name" value="Phosphoribosyl-AMP cyclohydrolase"/>
    <property type="match status" value="1"/>
</dbReference>
<feature type="region of interest" description="Phosphoribosyl-ATP pyrophosphohydrolase" evidence="15">
    <location>
        <begin position="114"/>
        <end position="203"/>
    </location>
</feature>
<comment type="subcellular location">
    <subcellularLocation>
        <location evidence="3 15">Cytoplasm</location>
    </subcellularLocation>
</comment>
<dbReference type="Gene3D" id="1.10.287.1080">
    <property type="entry name" value="MazG-like"/>
    <property type="match status" value="1"/>
</dbReference>
<keyword evidence="13 15" id="KW-0368">Histidine biosynthesis</keyword>
<dbReference type="RefSeq" id="WP_012122780.1">
    <property type="nucleotide sequence ID" value="NC_009767.1"/>
</dbReference>
<dbReference type="HAMAP" id="MF_01020">
    <property type="entry name" value="HisE"/>
    <property type="match status" value="1"/>
</dbReference>
<comment type="pathway">
    <text evidence="5 15">Amino-acid biosynthesis; L-histidine biosynthesis; L-histidine from 5-phospho-alpha-D-ribose 1-diphosphate: step 2/9.</text>
</comment>
<dbReference type="OrthoDB" id="9795769at2"/>
<feature type="domain" description="Phosphoribosyl-AMP cyclohydrolase" evidence="16">
    <location>
        <begin position="23"/>
        <end position="96"/>
    </location>
</feature>
<evidence type="ECO:0000256" key="9">
    <source>
        <dbReference type="ARBA" id="ARBA00022605"/>
    </source>
</evidence>
<reference evidence="17 18" key="1">
    <citation type="submission" date="2007-08" db="EMBL/GenBank/DDBJ databases">
        <title>Complete sequence of Roseiflexus castenholzii DSM 13941.</title>
        <authorList>
            <consortium name="US DOE Joint Genome Institute"/>
            <person name="Copeland A."/>
            <person name="Lucas S."/>
            <person name="Lapidus A."/>
            <person name="Barry K."/>
            <person name="Glavina del Rio T."/>
            <person name="Dalin E."/>
            <person name="Tice H."/>
            <person name="Pitluck S."/>
            <person name="Thompson L.S."/>
            <person name="Brettin T."/>
            <person name="Bruce D."/>
            <person name="Detter J.C."/>
            <person name="Han C."/>
            <person name="Tapia R."/>
            <person name="Schmutz J."/>
            <person name="Larimer F."/>
            <person name="Land M."/>
            <person name="Hauser L."/>
            <person name="Kyrpides N."/>
            <person name="Mikhailova N."/>
            <person name="Bryant D.A."/>
            <person name="Hanada S."/>
            <person name="Tsukatani Y."/>
            <person name="Richardson P."/>
        </authorList>
    </citation>
    <scope>NUCLEOTIDE SEQUENCE [LARGE SCALE GENOMIC DNA]</scope>
    <source>
        <strain evidence="18">DSM 13941 / HLO8</strain>
    </source>
</reference>
<evidence type="ECO:0000256" key="13">
    <source>
        <dbReference type="ARBA" id="ARBA00023102"/>
    </source>
</evidence>
<dbReference type="GO" id="GO:0004635">
    <property type="term" value="F:phosphoribosyl-AMP cyclohydrolase activity"/>
    <property type="evidence" value="ECO:0007669"/>
    <property type="project" value="UniProtKB-UniRule"/>
</dbReference>
<dbReference type="NCBIfam" id="NF000768">
    <property type="entry name" value="PRK00051.1"/>
    <property type="match status" value="1"/>
</dbReference>
<evidence type="ECO:0000256" key="12">
    <source>
        <dbReference type="ARBA" id="ARBA00022840"/>
    </source>
</evidence>
<dbReference type="eggNOG" id="COG0139">
    <property type="taxonomic scope" value="Bacteria"/>
</dbReference>
<dbReference type="EMBL" id="CP000804">
    <property type="protein sequence ID" value="ABU60359.1"/>
    <property type="molecule type" value="Genomic_DNA"/>
</dbReference>
<dbReference type="CDD" id="cd11534">
    <property type="entry name" value="NTP-PPase_HisIE_like"/>
    <property type="match status" value="1"/>
</dbReference>
<dbReference type="PANTHER" id="PTHR42945:SF9">
    <property type="entry name" value="HISTIDINE BIOSYNTHESIS BIFUNCTIONAL PROTEIN HISIE"/>
    <property type="match status" value="1"/>
</dbReference>
<comment type="similarity">
    <text evidence="6 15">In the C-terminal section; belongs to the PRA-PH family.</text>
</comment>
<evidence type="ECO:0000256" key="7">
    <source>
        <dbReference type="ARBA" id="ARBA00008299"/>
    </source>
</evidence>
<keyword evidence="9 15" id="KW-0028">Amino-acid biosynthesis</keyword>